<keyword evidence="3" id="KW-1185">Reference proteome</keyword>
<evidence type="ECO:0000313" key="2">
    <source>
        <dbReference type="EMBL" id="CAG8702480.1"/>
    </source>
</evidence>
<protein>
    <submittedName>
        <fullName evidence="2">8989_t:CDS:1</fullName>
    </submittedName>
</protein>
<dbReference type="InterPro" id="IPR036629">
    <property type="entry name" value="YjbJ_sf"/>
</dbReference>
<accession>A0A9N9HRH8</accession>
<dbReference type="Proteomes" id="UP000789342">
    <property type="component" value="Unassembled WGS sequence"/>
</dbReference>
<evidence type="ECO:0000256" key="1">
    <source>
        <dbReference type="SAM" id="MobiDB-lite"/>
    </source>
</evidence>
<dbReference type="PANTHER" id="PTHR40460">
    <property type="entry name" value="CHROMOSOME 1, WHOLE GENOME SHOTGUN SEQUENCE"/>
    <property type="match status" value="1"/>
</dbReference>
<evidence type="ECO:0000313" key="3">
    <source>
        <dbReference type="Proteomes" id="UP000789342"/>
    </source>
</evidence>
<dbReference type="SUPFAM" id="SSF69047">
    <property type="entry name" value="Hypothetical protein YjbJ"/>
    <property type="match status" value="1"/>
</dbReference>
<organism evidence="2 3">
    <name type="scientific">Acaulospora morrowiae</name>
    <dbReference type="NCBI Taxonomy" id="94023"/>
    <lineage>
        <taxon>Eukaryota</taxon>
        <taxon>Fungi</taxon>
        <taxon>Fungi incertae sedis</taxon>
        <taxon>Mucoromycota</taxon>
        <taxon>Glomeromycotina</taxon>
        <taxon>Glomeromycetes</taxon>
        <taxon>Diversisporales</taxon>
        <taxon>Acaulosporaceae</taxon>
        <taxon>Acaulospora</taxon>
    </lineage>
</organism>
<proteinExistence type="predicted"/>
<dbReference type="AlphaFoldDB" id="A0A9N9HRH8"/>
<comment type="caution">
    <text evidence="2">The sequence shown here is derived from an EMBL/GenBank/DDBJ whole genome shotgun (WGS) entry which is preliminary data.</text>
</comment>
<name>A0A9N9HRH8_9GLOM</name>
<feature type="region of interest" description="Disordered" evidence="1">
    <location>
        <begin position="1"/>
        <end position="32"/>
    </location>
</feature>
<dbReference type="EMBL" id="CAJVPV010017387">
    <property type="protein sequence ID" value="CAG8702480.1"/>
    <property type="molecule type" value="Genomic_DNA"/>
</dbReference>
<dbReference type="PANTHER" id="PTHR40460:SF1">
    <property type="entry name" value="CSBD-LIKE DOMAIN-CONTAINING PROTEIN"/>
    <property type="match status" value="1"/>
</dbReference>
<sequence>MTDQSNQPSRVHGNSTYYQGAAKELTGRVTGNEQMKLEGEAEKLKGQGEIDAAKLQQRAEGAKDKVTGTVEETAGNVIGNERMQAEGAATRIKGDYKA</sequence>
<reference evidence="2" key="1">
    <citation type="submission" date="2021-06" db="EMBL/GenBank/DDBJ databases">
        <authorList>
            <person name="Kallberg Y."/>
            <person name="Tangrot J."/>
            <person name="Rosling A."/>
        </authorList>
    </citation>
    <scope>NUCLEOTIDE SEQUENCE</scope>
    <source>
        <strain evidence="2">CL551</strain>
    </source>
</reference>
<dbReference type="OrthoDB" id="9999611at2759"/>
<gene>
    <name evidence="2" type="ORF">AMORRO_LOCUS12213</name>
</gene>
<feature type="compositionally biased region" description="Polar residues" evidence="1">
    <location>
        <begin position="1"/>
        <end position="18"/>
    </location>
</feature>